<dbReference type="Proteomes" id="UP000747110">
    <property type="component" value="Unassembled WGS sequence"/>
</dbReference>
<dbReference type="EMBL" id="BNCP01000013">
    <property type="protein sequence ID" value="GIL78688.1"/>
    <property type="molecule type" value="Genomic_DNA"/>
</dbReference>
<sequence length="450" mass="46820">MSSLVSLLLLILILRCGSCGYLDGRASGNRKTLPKGQSSGLGSHALNHVLQTWNVRTLLSTTSQQTCIWHPSKIASNGYCRVNEYFILTMRGAPPSSSARILAYTLYKSHVCSSYSSESDCIANPSHACTWNGGANAGAGDSGRCHLSMSVMFDPEVLRGRLYCEGSLLDAATRCALVAPGPTGCASASASLAALSGASGEVRAGCIFANASQLANLTNVARSYLRLTSMVSYTTSDLEGPAEDGDGLCVAGWLWQQSTLEGLQRTAANNPKYGLLQRDLRGYCNGTDWLAKALADATATCAAASSSANSADSLRDACLAIQGCSWDDGSGACEAGYGMLVDALYDMNDAWIRALADMVNRCFVASSSFACNTAATTMDVNPTLMAQLANVLNEPNWAMPESGKGQESSAPRAGGDVTSWLFLLLSTLTSVLLGRGGGGGGLHGGGVDSS</sequence>
<reference evidence="2" key="1">
    <citation type="journal article" date="2021" name="Proc. Natl. Acad. Sci. U.S.A.">
        <title>Three genomes in the algal genus Volvox reveal the fate of a haploid sex-determining region after a transition to homothallism.</title>
        <authorList>
            <person name="Yamamoto K."/>
            <person name="Hamaji T."/>
            <person name="Kawai-Toyooka H."/>
            <person name="Matsuzaki R."/>
            <person name="Takahashi F."/>
            <person name="Nishimura Y."/>
            <person name="Kawachi M."/>
            <person name="Noguchi H."/>
            <person name="Minakuchi Y."/>
            <person name="Umen J.G."/>
            <person name="Toyoda A."/>
            <person name="Nozaki H."/>
        </authorList>
    </citation>
    <scope>NUCLEOTIDE SEQUENCE</scope>
    <source>
        <strain evidence="3">NIES-3785</strain>
        <strain evidence="2">NIES-3786</strain>
    </source>
</reference>
<dbReference type="OrthoDB" id="544035at2759"/>
<dbReference type="AlphaFoldDB" id="A0A8J4CBV0"/>
<accession>A0A8J4CBV0</accession>
<protein>
    <submittedName>
        <fullName evidence="2">Uncharacterized protein</fullName>
    </submittedName>
</protein>
<gene>
    <name evidence="2" type="ORF">Vretifemale_8099</name>
    <name evidence="3" type="ORF">Vretimale_6178</name>
</gene>
<comment type="caution">
    <text evidence="2">The sequence shown here is derived from an EMBL/GenBank/DDBJ whole genome shotgun (WGS) entry which is preliminary data.</text>
</comment>
<name>A0A8J4CBV0_9CHLO</name>
<evidence type="ECO:0000313" key="4">
    <source>
        <dbReference type="Proteomes" id="UP000747110"/>
    </source>
</evidence>
<feature type="signal peptide" evidence="1">
    <location>
        <begin position="1"/>
        <end position="19"/>
    </location>
</feature>
<dbReference type="EMBL" id="BNCQ01000009">
    <property type="protein sequence ID" value="GIM01462.1"/>
    <property type="molecule type" value="Genomic_DNA"/>
</dbReference>
<feature type="chain" id="PRO_5036271513" evidence="1">
    <location>
        <begin position="20"/>
        <end position="450"/>
    </location>
</feature>
<organism evidence="2 4">
    <name type="scientific">Volvox reticuliferus</name>
    <dbReference type="NCBI Taxonomy" id="1737510"/>
    <lineage>
        <taxon>Eukaryota</taxon>
        <taxon>Viridiplantae</taxon>
        <taxon>Chlorophyta</taxon>
        <taxon>core chlorophytes</taxon>
        <taxon>Chlorophyceae</taxon>
        <taxon>CS clade</taxon>
        <taxon>Chlamydomonadales</taxon>
        <taxon>Volvocaceae</taxon>
        <taxon>Volvox</taxon>
    </lineage>
</organism>
<keyword evidence="4" id="KW-1185">Reference proteome</keyword>
<evidence type="ECO:0000313" key="3">
    <source>
        <dbReference type="EMBL" id="GIM01462.1"/>
    </source>
</evidence>
<evidence type="ECO:0000256" key="1">
    <source>
        <dbReference type="SAM" id="SignalP"/>
    </source>
</evidence>
<keyword evidence="1" id="KW-0732">Signal</keyword>
<proteinExistence type="predicted"/>
<evidence type="ECO:0000313" key="2">
    <source>
        <dbReference type="EMBL" id="GIL78688.1"/>
    </source>
</evidence>
<dbReference type="Proteomes" id="UP000722791">
    <property type="component" value="Unassembled WGS sequence"/>
</dbReference>